<dbReference type="Gene3D" id="3.20.20.30">
    <property type="entry name" value="Luciferase-like domain"/>
    <property type="match status" value="1"/>
</dbReference>
<dbReference type="PANTHER" id="PTHR43244">
    <property type="match status" value="1"/>
</dbReference>
<dbReference type="InterPro" id="IPR050564">
    <property type="entry name" value="F420-G6PD/mer"/>
</dbReference>
<dbReference type="InterPro" id="IPR036661">
    <property type="entry name" value="Luciferase-like_sf"/>
</dbReference>
<dbReference type="GO" id="GO:0016705">
    <property type="term" value="F:oxidoreductase activity, acting on paired donors, with incorporation or reduction of molecular oxygen"/>
    <property type="evidence" value="ECO:0007669"/>
    <property type="project" value="InterPro"/>
</dbReference>
<protein>
    <submittedName>
        <fullName evidence="3">Phthiodiolone/phenolphthiodiolone dimycocerosates ketoreductase</fullName>
    </submittedName>
</protein>
<evidence type="ECO:0000313" key="4">
    <source>
        <dbReference type="Proteomes" id="UP000467252"/>
    </source>
</evidence>
<dbReference type="PANTHER" id="PTHR43244:SF1">
    <property type="entry name" value="5,10-METHYLENETETRAHYDROMETHANOPTERIN REDUCTASE"/>
    <property type="match status" value="1"/>
</dbReference>
<gene>
    <name evidence="3" type="ORF">MPUL_39570</name>
</gene>
<name>A0A7I7UQE6_MYCPV</name>
<dbReference type="Pfam" id="PF00296">
    <property type="entry name" value="Bac_luciferase"/>
    <property type="match status" value="1"/>
</dbReference>
<accession>A0A7I7UQE6</accession>
<dbReference type="EMBL" id="AP022599">
    <property type="protein sequence ID" value="BBY82799.1"/>
    <property type="molecule type" value="Genomic_DNA"/>
</dbReference>
<evidence type="ECO:0000256" key="1">
    <source>
        <dbReference type="ARBA" id="ARBA00023002"/>
    </source>
</evidence>
<feature type="domain" description="Luciferase-like" evidence="2">
    <location>
        <begin position="43"/>
        <end position="336"/>
    </location>
</feature>
<reference evidence="3 4" key="1">
    <citation type="journal article" date="2019" name="Emerg. Microbes Infect.">
        <title>Comprehensive subspecies identification of 175 nontuberculous mycobacteria species based on 7547 genomic profiles.</title>
        <authorList>
            <person name="Matsumoto Y."/>
            <person name="Kinjo T."/>
            <person name="Motooka D."/>
            <person name="Nabeya D."/>
            <person name="Jung N."/>
            <person name="Uechi K."/>
            <person name="Horii T."/>
            <person name="Iida T."/>
            <person name="Fujita J."/>
            <person name="Nakamura S."/>
        </authorList>
    </citation>
    <scope>NUCLEOTIDE SEQUENCE [LARGE SCALE GENOMIC DNA]</scope>
    <source>
        <strain evidence="3 4">JCM 6370</strain>
    </source>
</reference>
<dbReference type="RefSeq" id="WP_163903153.1">
    <property type="nucleotide sequence ID" value="NZ_AP022599.1"/>
</dbReference>
<dbReference type="AlphaFoldDB" id="A0A7I7UQE6"/>
<evidence type="ECO:0000259" key="2">
    <source>
        <dbReference type="Pfam" id="PF00296"/>
    </source>
</evidence>
<dbReference type="InterPro" id="IPR011251">
    <property type="entry name" value="Luciferase-like_dom"/>
</dbReference>
<keyword evidence="4" id="KW-1185">Reference proteome</keyword>
<dbReference type="SUPFAM" id="SSF51679">
    <property type="entry name" value="Bacterial luciferase-like"/>
    <property type="match status" value="1"/>
</dbReference>
<proteinExistence type="predicted"/>
<sequence length="375" mass="41484">MKVQPAAYLRTTLPLDLSQLPELDSGRYHSIWLPDHMVSFWPDSIWTPEFTDLATVSKTPHRHLDAMAVAAAAAVLTSNVPLVTSVVDTVRRHPSLLAQSALTIDHLAKGRFVLGLGSGETENTVPYGFDFTKPVSRLEEALHVIRLLWDSDGPVDFDGQFYRLRHARLDTEPYEGRVPPIWIGASGRRALDIVGRYADGWWPTGAWTPEDYAEKLAAVRASADRAGRDPMAITPCYIQVCLIARDDATLEEILAAPLVKAFLLQVSAPMLRSFGHEHPMGEDWRGYQDIDPATLTRERILDFLGGVQPEMILSVIPHGTPKQVARVVKDYVDAGLRVPKILDYGGMAGLQHAAASAQNVREAEDELLRLCGDVR</sequence>
<dbReference type="Proteomes" id="UP000467252">
    <property type="component" value="Chromosome"/>
</dbReference>
<keyword evidence="1" id="KW-0560">Oxidoreductase</keyword>
<evidence type="ECO:0000313" key="3">
    <source>
        <dbReference type="EMBL" id="BBY82799.1"/>
    </source>
</evidence>
<organism evidence="3 4">
    <name type="scientific">Mycolicibacterium pulveris</name>
    <name type="common">Mycobacterium pulveris</name>
    <dbReference type="NCBI Taxonomy" id="36813"/>
    <lineage>
        <taxon>Bacteria</taxon>
        <taxon>Bacillati</taxon>
        <taxon>Actinomycetota</taxon>
        <taxon>Actinomycetes</taxon>
        <taxon>Mycobacteriales</taxon>
        <taxon>Mycobacteriaceae</taxon>
        <taxon>Mycolicibacterium</taxon>
    </lineage>
</organism>